<feature type="signal peptide" evidence="2">
    <location>
        <begin position="1"/>
        <end position="17"/>
    </location>
</feature>
<dbReference type="Gene3D" id="3.40.190.120">
    <property type="entry name" value="Osmoprotection protein (prox), domain 2"/>
    <property type="match status" value="1"/>
</dbReference>
<dbReference type="RefSeq" id="WP_114580764.1">
    <property type="nucleotide sequence ID" value="NZ_QPMH01000002.1"/>
</dbReference>
<dbReference type="InterPro" id="IPR007210">
    <property type="entry name" value="ABC_Gly_betaine_transp_sub-bd"/>
</dbReference>
<dbReference type="AlphaFoldDB" id="A0A369TDV4"/>
<feature type="domain" description="ABC-type glycine betaine transport system substrate-binding" evidence="3">
    <location>
        <begin position="34"/>
        <end position="282"/>
    </location>
</feature>
<keyword evidence="1" id="KW-0472">Membrane</keyword>
<evidence type="ECO:0000313" key="4">
    <source>
        <dbReference type="EMBL" id="RDD63509.1"/>
    </source>
</evidence>
<sequence>MRRAALLALAATLIVLAGCAQRPSLRIGHLAEQPDSALMAEIVAETLRQAGARAIAVACPDLVNCGRRLQAGDIDLLPGYSGSARVFFRSRAIQDGGLEAVRQVLASTGISVTPGLGFSAPYVLLMDSNKALAKDMTSVEDLSRLEDARFAVPPGYTRQPGDGLLALARRYGLDIQPSAVEEVASPGERMAALLAGRTDVAVIRAPYVRPDLGLSELADTLDFYPRYEATVVIGPRAEEHRGFVESALKPLYGALMATEVEPAIREIIVQGRDTETVARRILVAEGVIDAESPTVRRPEMVVAYTGAESLSPLGGQAILALRRAYPERPVNMLSVAAPLAALEQGKADLALVHTSDFFELTWDGLFRGRDRRGEAIAAIGRRHFLLLVREGMPPEANPLSGRIGTPPGWTAGGKVAARMLVLAGRGPDLRATGPSLIRAVRAGELDAAIVMLDADTQAALQELPAEAPKLRAASLTDWLIGAPFFLNEVRLPTSPVPGQKAPVDTFSMQVLLAGPAPQGRTGPVHGGPASAIATRNLPLPLREAESIANAAESTEVPDPVLPSFRDRQAVTANGITESPWLETILIIVGIAFMAWAGWLLAQPVTRRGS</sequence>
<feature type="transmembrane region" description="Helical" evidence="1">
    <location>
        <begin position="580"/>
        <end position="601"/>
    </location>
</feature>
<keyword evidence="1" id="KW-0812">Transmembrane</keyword>
<keyword evidence="5" id="KW-1185">Reference proteome</keyword>
<dbReference type="Pfam" id="PF04069">
    <property type="entry name" value="OpuAC"/>
    <property type="match status" value="1"/>
</dbReference>
<dbReference type="GO" id="GO:0043190">
    <property type="term" value="C:ATP-binding cassette (ABC) transporter complex"/>
    <property type="evidence" value="ECO:0007669"/>
    <property type="project" value="InterPro"/>
</dbReference>
<evidence type="ECO:0000259" key="3">
    <source>
        <dbReference type="Pfam" id="PF04069"/>
    </source>
</evidence>
<gene>
    <name evidence="4" type="ORF">DRB17_03445</name>
</gene>
<dbReference type="PROSITE" id="PS51257">
    <property type="entry name" value="PROKAR_LIPOPROTEIN"/>
    <property type="match status" value="1"/>
</dbReference>
<dbReference type="Gene3D" id="3.40.190.10">
    <property type="entry name" value="Periplasmic binding protein-like II"/>
    <property type="match status" value="1"/>
</dbReference>
<dbReference type="SUPFAM" id="SSF53850">
    <property type="entry name" value="Periplasmic binding protein-like II"/>
    <property type="match status" value="1"/>
</dbReference>
<proteinExistence type="predicted"/>
<evidence type="ECO:0000256" key="2">
    <source>
        <dbReference type="SAM" id="SignalP"/>
    </source>
</evidence>
<evidence type="ECO:0000256" key="1">
    <source>
        <dbReference type="SAM" id="Phobius"/>
    </source>
</evidence>
<name>A0A369TDV4_9PROT</name>
<feature type="chain" id="PRO_5017042583" description="ABC-type glycine betaine transport system substrate-binding domain-containing protein" evidence="2">
    <location>
        <begin position="18"/>
        <end position="609"/>
    </location>
</feature>
<keyword evidence="2" id="KW-0732">Signal</keyword>
<accession>A0A369TDV4</accession>
<dbReference type="GO" id="GO:0022857">
    <property type="term" value="F:transmembrane transporter activity"/>
    <property type="evidence" value="ECO:0007669"/>
    <property type="project" value="InterPro"/>
</dbReference>
<dbReference type="EMBL" id="QPMH01000002">
    <property type="protein sequence ID" value="RDD63509.1"/>
    <property type="molecule type" value="Genomic_DNA"/>
</dbReference>
<keyword evidence="1" id="KW-1133">Transmembrane helix</keyword>
<evidence type="ECO:0000313" key="5">
    <source>
        <dbReference type="Proteomes" id="UP000253941"/>
    </source>
</evidence>
<organism evidence="4 5">
    <name type="scientific">Ferruginivarius sediminum</name>
    <dbReference type="NCBI Taxonomy" id="2661937"/>
    <lineage>
        <taxon>Bacteria</taxon>
        <taxon>Pseudomonadati</taxon>
        <taxon>Pseudomonadota</taxon>
        <taxon>Alphaproteobacteria</taxon>
        <taxon>Rhodospirillales</taxon>
        <taxon>Rhodospirillaceae</taxon>
        <taxon>Ferruginivarius</taxon>
    </lineage>
</organism>
<reference evidence="4 5" key="1">
    <citation type="submission" date="2018-07" db="EMBL/GenBank/DDBJ databases">
        <title>Venubactetium sediminum gen. nov., sp. nov., isolated from a marine solar saltern.</title>
        <authorList>
            <person name="Wang S."/>
        </authorList>
    </citation>
    <scope>NUCLEOTIDE SEQUENCE [LARGE SCALE GENOMIC DNA]</scope>
    <source>
        <strain evidence="4 5">WD2A32</strain>
    </source>
</reference>
<dbReference type="Proteomes" id="UP000253941">
    <property type="component" value="Unassembled WGS sequence"/>
</dbReference>
<comment type="caution">
    <text evidence="4">The sequence shown here is derived from an EMBL/GenBank/DDBJ whole genome shotgun (WGS) entry which is preliminary data.</text>
</comment>
<protein>
    <recommendedName>
        <fullName evidence="3">ABC-type glycine betaine transport system substrate-binding domain-containing protein</fullName>
    </recommendedName>
</protein>